<feature type="transmembrane region" description="Helical" evidence="1">
    <location>
        <begin position="174"/>
        <end position="192"/>
    </location>
</feature>
<gene>
    <name evidence="3" type="ORF">BBO_02252</name>
</gene>
<protein>
    <submittedName>
        <fullName evidence="3">Uncharacterized protein</fullName>
    </submittedName>
</protein>
<keyword evidence="1" id="KW-0812">Transmembrane</keyword>
<proteinExistence type="predicted"/>
<comment type="caution">
    <text evidence="3">The sequence shown here is derived from an EMBL/GenBank/DDBJ whole genome shotgun (WGS) entry which is preliminary data.</text>
</comment>
<evidence type="ECO:0000313" key="4">
    <source>
        <dbReference type="Proteomes" id="UP000076863"/>
    </source>
</evidence>
<feature type="chain" id="PRO_5007888258" evidence="2">
    <location>
        <begin position="28"/>
        <end position="397"/>
    </location>
</feature>
<evidence type="ECO:0000256" key="2">
    <source>
        <dbReference type="SAM" id="SignalP"/>
    </source>
</evidence>
<keyword evidence="1" id="KW-0472">Membrane</keyword>
<feature type="transmembrane region" description="Helical" evidence="1">
    <location>
        <begin position="357"/>
        <end position="379"/>
    </location>
</feature>
<keyword evidence="1" id="KW-1133">Transmembrane helix</keyword>
<sequence>MPKPSVALCYLLSLGALLAPLLHSVRSGMLGLILDNVHSAHPVLPGTDIPLRTGWTGLALLDVNFSVMICVFYAILDPRNLSLFIQGGHFFGLWMAAWILVLLESVPSTKGSANTRPPRPSRQYVIWGLIMEFMTVALGFPAWCASNLQQSPAEPHATPAPSSASLLDIAGIKMLPWSLILSTGIPTLLMFICRPDAQVALFSQQTWILIRLFHPLLFAAVHALLSTKSQPSSEQKRSRQEDSGTEQARQLNKLYTVAFWIAALPHLGVTSGVLLAKLFPQLLPAPIVASLSVGALWPVASIWSSISVEAESIQQGVALFMTANEIISTVALLLWAWNKGEAAVPKSSRNGQQSLSIGFWKATFLASIFGPGAAAVAQVQHRNAVLQQMTLSAHRKR</sequence>
<accession>A0A167ILS9</accession>
<feature type="transmembrane region" description="Helical" evidence="1">
    <location>
        <begin position="316"/>
        <end position="337"/>
    </location>
</feature>
<organism evidence="3 4">
    <name type="scientific">Beauveria brongniartii RCEF 3172</name>
    <dbReference type="NCBI Taxonomy" id="1081107"/>
    <lineage>
        <taxon>Eukaryota</taxon>
        <taxon>Fungi</taxon>
        <taxon>Dikarya</taxon>
        <taxon>Ascomycota</taxon>
        <taxon>Pezizomycotina</taxon>
        <taxon>Sordariomycetes</taxon>
        <taxon>Hypocreomycetidae</taxon>
        <taxon>Hypocreales</taxon>
        <taxon>Cordycipitaceae</taxon>
        <taxon>Beauveria</taxon>
        <taxon>Beauveria brongniartii</taxon>
    </lineage>
</organism>
<feature type="transmembrane region" description="Helical" evidence="1">
    <location>
        <begin position="83"/>
        <end position="103"/>
    </location>
</feature>
<evidence type="ECO:0000256" key="1">
    <source>
        <dbReference type="SAM" id="Phobius"/>
    </source>
</evidence>
<feature type="transmembrane region" description="Helical" evidence="1">
    <location>
        <begin position="254"/>
        <end position="276"/>
    </location>
</feature>
<name>A0A167ILS9_9HYPO</name>
<feature type="transmembrane region" description="Helical" evidence="1">
    <location>
        <begin position="282"/>
        <end position="304"/>
    </location>
</feature>
<feature type="signal peptide" evidence="2">
    <location>
        <begin position="1"/>
        <end position="27"/>
    </location>
</feature>
<evidence type="ECO:0000313" key="3">
    <source>
        <dbReference type="EMBL" id="OAA49207.1"/>
    </source>
</evidence>
<reference evidence="3 4" key="1">
    <citation type="journal article" date="2016" name="Genome Biol. Evol.">
        <title>Divergent and convergent evolution of fungal pathogenicity.</title>
        <authorList>
            <person name="Shang Y."/>
            <person name="Xiao G."/>
            <person name="Zheng P."/>
            <person name="Cen K."/>
            <person name="Zhan S."/>
            <person name="Wang C."/>
        </authorList>
    </citation>
    <scope>NUCLEOTIDE SEQUENCE [LARGE SCALE GENOMIC DNA]</scope>
    <source>
        <strain evidence="3 4">RCEF 3172</strain>
    </source>
</reference>
<feature type="transmembrane region" description="Helical" evidence="1">
    <location>
        <begin position="123"/>
        <end position="144"/>
    </location>
</feature>
<dbReference type="AlphaFoldDB" id="A0A167ILS9"/>
<keyword evidence="4" id="KW-1185">Reference proteome</keyword>
<keyword evidence="2" id="KW-0732">Signal</keyword>
<feature type="transmembrane region" description="Helical" evidence="1">
    <location>
        <begin position="55"/>
        <end position="76"/>
    </location>
</feature>
<dbReference type="OrthoDB" id="72269at2759"/>
<dbReference type="EMBL" id="AZHA01000004">
    <property type="protein sequence ID" value="OAA49207.1"/>
    <property type="molecule type" value="Genomic_DNA"/>
</dbReference>
<feature type="transmembrane region" description="Helical" evidence="1">
    <location>
        <begin position="207"/>
        <end position="227"/>
    </location>
</feature>
<dbReference type="Proteomes" id="UP000076863">
    <property type="component" value="Unassembled WGS sequence"/>
</dbReference>